<dbReference type="KEGG" id="pfy:PFICI_02532"/>
<dbReference type="InterPro" id="IPR056125">
    <property type="entry name" value="DUF7708"/>
</dbReference>
<proteinExistence type="predicted"/>
<evidence type="ECO:0000259" key="1">
    <source>
        <dbReference type="Pfam" id="PF24809"/>
    </source>
</evidence>
<dbReference type="GeneID" id="19267545"/>
<dbReference type="EMBL" id="KI912110">
    <property type="protein sequence ID" value="ETS84507.1"/>
    <property type="molecule type" value="Genomic_DNA"/>
</dbReference>
<dbReference type="AlphaFoldDB" id="W3XGE6"/>
<keyword evidence="3" id="KW-1185">Reference proteome</keyword>
<accession>W3XGE6</accession>
<dbReference type="STRING" id="1229662.W3XGE6"/>
<dbReference type="eggNOG" id="ENOG502SHRF">
    <property type="taxonomic scope" value="Eukaryota"/>
</dbReference>
<protein>
    <recommendedName>
        <fullName evidence="1">DUF7708 domain-containing protein</fullName>
    </recommendedName>
</protein>
<feature type="domain" description="DUF7708" evidence="1">
    <location>
        <begin position="182"/>
        <end position="318"/>
    </location>
</feature>
<dbReference type="PANTHER" id="PTHR40619">
    <property type="entry name" value="FUNGAL STAND N-TERMINAL GOODBYE DOMAIN-CONTAINING PROTEIN"/>
    <property type="match status" value="1"/>
</dbReference>
<dbReference type="OMA" id="SKLLVHW"/>
<dbReference type="Pfam" id="PF24809">
    <property type="entry name" value="DUF7708"/>
    <property type="match status" value="1"/>
</dbReference>
<sequence>MTTKEIDFTPCGISRKTTTDFIDHRMPAQHPAFDQPPLSFDPASGKYIPNNQALVLASNNLSLDSGLQVAIPIPTISTMSVALPQGEPGFLGRQGEQLVPREAITNIHSMKFWSTILPDALSLLCGSSDEPKGLSDAGFSIRGKQGWQDIHDTLEAAKNKYQDVKGPLGQMSRIRRKLADKSAPVSDLIKVVDTLVPDSTYATPIVGTVKVIVNATNKSAQVRGEALHSFDDILDVFSPVELFLSLFPGDQNIIEASTDLTIIILKAVEQAIVFFLSNSVKRGLKALFGGDDYGKDLRDSVNTIESKSNSLMDEASKSYMFQQDMRWKQTQSFHNYAVEKLGFMASGLSSMNDLFTIHIERKDRELEASRQALEASRHETLYYKEIALRTPSPLPGTPWPVPLQAQLPDQNTLRHMISSMDVDLRDISLVNDRKEEMSHKQRARAEQIVSSTLFEQWAVSTASAKLLVEWDNPRADSIAGISPLTVFCTTMAQALRARPRFISALWFCGRHFDRSDAGGCIGERAMLASLIDQILRQHVFHPWDPQTEINLDLLQGSHQSIDELLKLLIWLVRRIPQTLTVFFIIDGVYLFERDEFWSDARRVFLGILRLVKDVPATVKVLFTSAPGTTIVRGGFEQEGLILSVDELPNMAWAPSDERMIREMGI</sequence>
<dbReference type="Proteomes" id="UP000030651">
    <property type="component" value="Unassembled WGS sequence"/>
</dbReference>
<gene>
    <name evidence="2" type="ORF">PFICI_02532</name>
</gene>
<organism evidence="2 3">
    <name type="scientific">Pestalotiopsis fici (strain W106-1 / CGMCC3.15140)</name>
    <dbReference type="NCBI Taxonomy" id="1229662"/>
    <lineage>
        <taxon>Eukaryota</taxon>
        <taxon>Fungi</taxon>
        <taxon>Dikarya</taxon>
        <taxon>Ascomycota</taxon>
        <taxon>Pezizomycotina</taxon>
        <taxon>Sordariomycetes</taxon>
        <taxon>Xylariomycetidae</taxon>
        <taxon>Amphisphaeriales</taxon>
        <taxon>Sporocadaceae</taxon>
        <taxon>Pestalotiopsis</taxon>
    </lineage>
</organism>
<dbReference type="HOGENOM" id="CLU_016969_0_0_1"/>
<dbReference type="OrthoDB" id="5419927at2759"/>
<evidence type="ECO:0000313" key="2">
    <source>
        <dbReference type="EMBL" id="ETS84507.1"/>
    </source>
</evidence>
<dbReference type="InParanoid" id="W3XGE6"/>
<reference evidence="3" key="1">
    <citation type="journal article" date="2015" name="BMC Genomics">
        <title>Genomic and transcriptomic analysis of the endophytic fungus Pestalotiopsis fici reveals its lifestyle and high potential for synthesis of natural products.</title>
        <authorList>
            <person name="Wang X."/>
            <person name="Zhang X."/>
            <person name="Liu L."/>
            <person name="Xiang M."/>
            <person name="Wang W."/>
            <person name="Sun X."/>
            <person name="Che Y."/>
            <person name="Guo L."/>
            <person name="Liu G."/>
            <person name="Guo L."/>
            <person name="Wang C."/>
            <person name="Yin W.B."/>
            <person name="Stadler M."/>
            <person name="Zhang X."/>
            <person name="Liu X."/>
        </authorList>
    </citation>
    <scope>NUCLEOTIDE SEQUENCE [LARGE SCALE GENOMIC DNA]</scope>
    <source>
        <strain evidence="3">W106-1 / CGMCC3.15140</strain>
    </source>
</reference>
<dbReference type="RefSeq" id="XP_007829304.1">
    <property type="nucleotide sequence ID" value="XM_007831113.1"/>
</dbReference>
<evidence type="ECO:0000313" key="3">
    <source>
        <dbReference type="Proteomes" id="UP000030651"/>
    </source>
</evidence>
<name>W3XGE6_PESFW</name>
<dbReference type="PANTHER" id="PTHR40619:SF3">
    <property type="entry name" value="FUNGAL STAND N-TERMINAL GOODBYE DOMAIN-CONTAINING PROTEIN"/>
    <property type="match status" value="1"/>
</dbReference>